<protein>
    <submittedName>
        <fullName evidence="1">Uncharacterized protein</fullName>
    </submittedName>
</protein>
<dbReference type="Proteomes" id="UP001161408">
    <property type="component" value="Unassembled WGS sequence"/>
</dbReference>
<organism evidence="1 2">
    <name type="scientific">Pseudoalteromonas tetraodonis GFC</name>
    <dbReference type="NCBI Taxonomy" id="1315271"/>
    <lineage>
        <taxon>Bacteria</taxon>
        <taxon>Pseudomonadati</taxon>
        <taxon>Pseudomonadota</taxon>
        <taxon>Gammaproteobacteria</taxon>
        <taxon>Alteromonadales</taxon>
        <taxon>Pseudoalteromonadaceae</taxon>
        <taxon>Pseudoalteromonas</taxon>
    </lineage>
</organism>
<keyword evidence="2" id="KW-1185">Reference proteome</keyword>
<comment type="caution">
    <text evidence="1">The sequence shown here is derived from an EMBL/GenBank/DDBJ whole genome shotgun (WGS) entry which is preliminary data.</text>
</comment>
<accession>A0AA37S1Y9</accession>
<dbReference type="EMBL" id="BSNE01000011">
    <property type="protein sequence ID" value="GLQ02669.1"/>
    <property type="molecule type" value="Genomic_DNA"/>
</dbReference>
<dbReference type="AlphaFoldDB" id="A0AA37S1Y9"/>
<name>A0AA37S1Y9_9GAMM</name>
<reference evidence="1" key="1">
    <citation type="journal article" date="2014" name="Int. J. Syst. Evol. Microbiol.">
        <title>Complete genome sequence of Corynebacterium casei LMG S-19264T (=DSM 44701T), isolated from a smear-ripened cheese.</title>
        <authorList>
            <consortium name="US DOE Joint Genome Institute (JGI-PGF)"/>
            <person name="Walter F."/>
            <person name="Albersmeier A."/>
            <person name="Kalinowski J."/>
            <person name="Ruckert C."/>
        </authorList>
    </citation>
    <scope>NUCLEOTIDE SEQUENCE</scope>
    <source>
        <strain evidence="1">NBRC 103034</strain>
    </source>
</reference>
<sequence length="66" mass="7495">MRVNHVIASIVYTIPLQLLSHYKVEMKAQILTNHAIWQSRLKILKSIGDRFDIKGALCAFLVCAIT</sequence>
<gene>
    <name evidence="1" type="ORF">GCM10007914_15500</name>
</gene>
<proteinExistence type="predicted"/>
<reference evidence="1" key="2">
    <citation type="submission" date="2023-01" db="EMBL/GenBank/DDBJ databases">
        <title>Draft genome sequence of Pseudoalteromonas tetraodonis strain NBRC 103034.</title>
        <authorList>
            <person name="Sun Q."/>
            <person name="Mori K."/>
        </authorList>
    </citation>
    <scope>NUCLEOTIDE SEQUENCE</scope>
    <source>
        <strain evidence="1">NBRC 103034</strain>
    </source>
</reference>
<evidence type="ECO:0000313" key="2">
    <source>
        <dbReference type="Proteomes" id="UP001161408"/>
    </source>
</evidence>
<evidence type="ECO:0000313" key="1">
    <source>
        <dbReference type="EMBL" id="GLQ02669.1"/>
    </source>
</evidence>